<evidence type="ECO:0000313" key="3">
    <source>
        <dbReference type="Proteomes" id="UP000295132"/>
    </source>
</evidence>
<dbReference type="Proteomes" id="UP000295132">
    <property type="component" value="Unassembled WGS sequence"/>
</dbReference>
<gene>
    <name evidence="2" type="ORF">E2K98_27830</name>
    <name evidence="1" type="ORF">RCG21_30470</name>
</gene>
<accession>A0A4R5VID8</accession>
<dbReference type="InterPro" id="IPR013321">
    <property type="entry name" value="Arc_rbn_hlx_hlx"/>
</dbReference>
<dbReference type="Proteomes" id="UP001178888">
    <property type="component" value="Unassembled WGS sequence"/>
</dbReference>
<evidence type="ECO:0000313" key="1">
    <source>
        <dbReference type="EMBL" id="MDQ6600577.1"/>
    </source>
</evidence>
<keyword evidence="4" id="KW-1185">Reference proteome</keyword>
<name>A0A4R5VID8_9BACI</name>
<sequence>MHQTSTEKKEKEVSTKTVRLSIEVPECIRDEFRDAVEKNGKCMKDVLRLYMQKYIWKQSELQRNREKRRQSIVKNKKGLALIKD</sequence>
<proteinExistence type="predicted"/>
<dbReference type="Gene3D" id="1.10.1220.10">
    <property type="entry name" value="Met repressor-like"/>
    <property type="match status" value="1"/>
</dbReference>
<dbReference type="AlphaFoldDB" id="A0A4R5VID8"/>
<protein>
    <recommendedName>
        <fullName evidence="5">CopG family transcriptional regulator</fullName>
    </recommendedName>
</protein>
<comment type="caution">
    <text evidence="2">The sequence shown here is derived from an EMBL/GenBank/DDBJ whole genome shotgun (WGS) entry which is preliminary data.</text>
</comment>
<organism evidence="2 3">
    <name type="scientific">Bacillus salipaludis</name>
    <dbReference type="NCBI Taxonomy" id="2547811"/>
    <lineage>
        <taxon>Bacteria</taxon>
        <taxon>Bacillati</taxon>
        <taxon>Bacillota</taxon>
        <taxon>Bacilli</taxon>
        <taxon>Bacillales</taxon>
        <taxon>Bacillaceae</taxon>
        <taxon>Bacillus</taxon>
    </lineage>
</organism>
<evidence type="ECO:0000313" key="4">
    <source>
        <dbReference type="Proteomes" id="UP001178888"/>
    </source>
</evidence>
<reference evidence="2 3" key="1">
    <citation type="submission" date="2019-03" db="EMBL/GenBank/DDBJ databases">
        <title>Bacillus niacini sp. nov. a Nicotinate-Metabolizing Mesophile Isolated from Soil.</title>
        <authorList>
            <person name="Zhang G."/>
        </authorList>
    </citation>
    <scope>NUCLEOTIDE SEQUENCE [LARGE SCALE GENOMIC DNA]</scope>
    <source>
        <strain evidence="2 3">WN066</strain>
    </source>
</reference>
<dbReference type="GO" id="GO:0006355">
    <property type="term" value="P:regulation of DNA-templated transcription"/>
    <property type="evidence" value="ECO:0007669"/>
    <property type="project" value="InterPro"/>
</dbReference>
<dbReference type="EMBL" id="SMYO01000028">
    <property type="protein sequence ID" value="TDK55977.1"/>
    <property type="molecule type" value="Genomic_DNA"/>
</dbReference>
<dbReference type="EMBL" id="JAVGVR010000001">
    <property type="protein sequence ID" value="MDQ6600577.1"/>
    <property type="molecule type" value="Genomic_DNA"/>
</dbReference>
<dbReference type="RefSeq" id="WP_133339943.1">
    <property type="nucleotide sequence ID" value="NZ_JAVGVR010000001.1"/>
</dbReference>
<evidence type="ECO:0000313" key="2">
    <source>
        <dbReference type="EMBL" id="TDK55977.1"/>
    </source>
</evidence>
<reference evidence="1" key="2">
    <citation type="submission" date="2023-08" db="EMBL/GenBank/DDBJ databases">
        <title>Nitrogen cycling bacteria in agricultural field soils.</title>
        <authorList>
            <person name="Jang J."/>
        </authorList>
    </citation>
    <scope>NUCLEOTIDE SEQUENCE</scope>
    <source>
        <strain evidence="1">PS3-36</strain>
    </source>
</reference>
<evidence type="ECO:0008006" key="5">
    <source>
        <dbReference type="Google" id="ProtNLM"/>
    </source>
</evidence>